<dbReference type="AlphaFoldDB" id="A0A212CWW4"/>
<dbReference type="Proteomes" id="UP000242450">
    <property type="component" value="Chromosome 11"/>
</dbReference>
<organism evidence="2 3">
    <name type="scientific">Cervus elaphus hippelaphus</name>
    <name type="common">European red deer</name>
    <dbReference type="NCBI Taxonomy" id="46360"/>
    <lineage>
        <taxon>Eukaryota</taxon>
        <taxon>Metazoa</taxon>
        <taxon>Chordata</taxon>
        <taxon>Craniata</taxon>
        <taxon>Vertebrata</taxon>
        <taxon>Euteleostomi</taxon>
        <taxon>Mammalia</taxon>
        <taxon>Eutheria</taxon>
        <taxon>Laurasiatheria</taxon>
        <taxon>Artiodactyla</taxon>
        <taxon>Ruminantia</taxon>
        <taxon>Pecora</taxon>
        <taxon>Cervidae</taxon>
        <taxon>Cervinae</taxon>
        <taxon>Cervus</taxon>
    </lineage>
</organism>
<comment type="caution">
    <text evidence="2">The sequence shown here is derived from an EMBL/GenBank/DDBJ whole genome shotgun (WGS) entry which is preliminary data.</text>
</comment>
<protein>
    <submittedName>
        <fullName evidence="2">Uncharacterized protein</fullName>
    </submittedName>
</protein>
<reference evidence="2 3" key="1">
    <citation type="journal article" date="2018" name="Mol. Genet. Genomics">
        <title>The red deer Cervus elaphus genome CerEla1.0: sequencing, annotating, genes, and chromosomes.</title>
        <authorList>
            <person name="Bana N.A."/>
            <person name="Nyiri A."/>
            <person name="Nagy J."/>
            <person name="Frank K."/>
            <person name="Nagy T."/>
            <person name="Steger V."/>
            <person name="Schiller M."/>
            <person name="Lakatos P."/>
            <person name="Sugar L."/>
            <person name="Horn P."/>
            <person name="Barta E."/>
            <person name="Orosz L."/>
        </authorList>
    </citation>
    <scope>NUCLEOTIDE SEQUENCE [LARGE SCALE GENOMIC DNA]</scope>
    <source>
        <strain evidence="2">Hungarian</strain>
    </source>
</reference>
<dbReference type="EMBL" id="MKHE01000011">
    <property type="protein sequence ID" value="OWK10472.1"/>
    <property type="molecule type" value="Genomic_DNA"/>
</dbReference>
<feature type="region of interest" description="Disordered" evidence="1">
    <location>
        <begin position="75"/>
        <end position="103"/>
    </location>
</feature>
<keyword evidence="3" id="KW-1185">Reference proteome</keyword>
<name>A0A212CWW4_CEREH</name>
<evidence type="ECO:0000313" key="3">
    <source>
        <dbReference type="Proteomes" id="UP000242450"/>
    </source>
</evidence>
<gene>
    <name evidence="2" type="ORF">Celaphus_00005489</name>
</gene>
<evidence type="ECO:0000313" key="2">
    <source>
        <dbReference type="EMBL" id="OWK10472.1"/>
    </source>
</evidence>
<feature type="non-terminal residue" evidence="2">
    <location>
        <position position="103"/>
    </location>
</feature>
<feature type="region of interest" description="Disordered" evidence="1">
    <location>
        <begin position="25"/>
        <end position="47"/>
    </location>
</feature>
<feature type="compositionally biased region" description="Basic and acidic residues" evidence="1">
    <location>
        <begin position="82"/>
        <end position="95"/>
    </location>
</feature>
<sequence>MDSLKKHTYEVEVHRLLNEAEVLDHSKNPSCQMPPLSGTGAWQPPGPVEIVSETEPLPGGGCPSLSLFNEEATISLLKPSPKRREPQELQNRHESSSGSLQGW</sequence>
<evidence type="ECO:0000256" key="1">
    <source>
        <dbReference type="SAM" id="MobiDB-lite"/>
    </source>
</evidence>
<proteinExistence type="predicted"/>
<accession>A0A212CWW4</accession>